<dbReference type="PATRIC" id="fig|582.24.peg.5959"/>
<dbReference type="Proteomes" id="UP000032582">
    <property type="component" value="Unassembled WGS sequence"/>
</dbReference>
<protein>
    <submittedName>
        <fullName evidence="1">Uncharacterized protein</fullName>
    </submittedName>
</protein>
<organism evidence="1 2">
    <name type="scientific">Morganella morganii</name>
    <name type="common">Proteus morganii</name>
    <dbReference type="NCBI Taxonomy" id="582"/>
    <lineage>
        <taxon>Bacteria</taxon>
        <taxon>Pseudomonadati</taxon>
        <taxon>Pseudomonadota</taxon>
        <taxon>Gammaproteobacteria</taxon>
        <taxon>Enterobacterales</taxon>
        <taxon>Morganellaceae</taxon>
        <taxon>Morganella</taxon>
    </lineage>
</organism>
<dbReference type="EMBL" id="JZSH01000324">
    <property type="protein sequence ID" value="KJF76435.1"/>
    <property type="molecule type" value="Genomic_DNA"/>
</dbReference>
<name>A0A0D8L3E8_MORMO</name>
<comment type="caution">
    <text evidence="1">The sequence shown here is derived from an EMBL/GenBank/DDBJ whole genome shotgun (WGS) entry which is preliminary data.</text>
</comment>
<reference evidence="1 2" key="1">
    <citation type="submission" date="2015-02" db="EMBL/GenBank/DDBJ databases">
        <title>Whole genome shotgun sequencing of cultured foodborne pathogen.</title>
        <authorList>
            <person name="Timme R."/>
            <person name="Allard M.W."/>
            <person name="Strain E."/>
            <person name="Evans P.S."/>
            <person name="Brown E."/>
        </authorList>
    </citation>
    <scope>NUCLEOTIDE SEQUENCE [LARGE SCALE GENOMIC DNA]</scope>
    <source>
        <strain evidence="1 2">GCSL-TSO-24</strain>
    </source>
</reference>
<evidence type="ECO:0000313" key="1">
    <source>
        <dbReference type="EMBL" id="KJF76435.1"/>
    </source>
</evidence>
<dbReference type="AlphaFoldDB" id="A0A0D8L3E8"/>
<sequence length="467" mass="56213">MIHKHIGGKKNQRNVKNSLDYLLRVNKKDEQQFVKVLSQTDRKDIEIFNEYIKAKDFKNPYITGVLSFEEQDIDNDLKTKIMNEFEEMLFIDVEPENRPPIMWIQHTDKNRLELNYTTFNSLQDRRHYQCYYHLNDKTLFNSFCEKINYENNISSVLDVKEHKASNTLINNLNNKIPENKKELVNKLQEEIIAKIINEELNNREELISFIQSKNIIINRVRENAISIKFSKDDKPISLKGDIYEQNRDYKTYRTEPAIDHRTDKEYVERQLNKHREDFNKHIKARSERNRTRFNSTQKKNKINAEVGIVKANDDKDIRSEISNNNNLAFINQSILHDNSNYINKEDLNNEQNIRNNEDKERERNIRSISITAIKTEQQRINQIAENIRARNITNAETITRIGSQQRFTRNYLNRFVQLFREVLRPFHAHERKNEIRATIKERAKIKRQNEKQIKQEETKRIRYQRRY</sequence>
<proteinExistence type="predicted"/>
<accession>A0A0D8L3E8</accession>
<evidence type="ECO:0000313" key="2">
    <source>
        <dbReference type="Proteomes" id="UP000032582"/>
    </source>
</evidence>
<gene>
    <name evidence="1" type="ORF">UA45_18670</name>
</gene>